<dbReference type="EMBL" id="JAVXUP010000167">
    <property type="protein sequence ID" value="KAK3035713.1"/>
    <property type="molecule type" value="Genomic_DNA"/>
</dbReference>
<dbReference type="GO" id="GO:0022857">
    <property type="term" value="F:transmembrane transporter activity"/>
    <property type="evidence" value="ECO:0007669"/>
    <property type="project" value="InterPro"/>
</dbReference>
<dbReference type="PANTHER" id="PTHR11119">
    <property type="entry name" value="XANTHINE-URACIL / VITAMIN C PERMEASE FAMILY MEMBER"/>
    <property type="match status" value="1"/>
</dbReference>
<feature type="transmembrane region" description="Helical" evidence="6">
    <location>
        <begin position="184"/>
        <end position="205"/>
    </location>
</feature>
<dbReference type="Pfam" id="PF00860">
    <property type="entry name" value="Xan_ur_permease"/>
    <property type="match status" value="1"/>
</dbReference>
<comment type="subcellular location">
    <subcellularLocation>
        <location evidence="1">Membrane</location>
        <topology evidence="1">Multi-pass membrane protein</topology>
    </subcellularLocation>
</comment>
<reference evidence="7" key="1">
    <citation type="submission" date="2022-12" db="EMBL/GenBank/DDBJ databases">
        <title>Draft genome assemblies for two species of Escallonia (Escalloniales).</title>
        <authorList>
            <person name="Chanderbali A."/>
            <person name="Dervinis C."/>
            <person name="Anghel I."/>
            <person name="Soltis D."/>
            <person name="Soltis P."/>
            <person name="Zapata F."/>
        </authorList>
    </citation>
    <scope>NUCLEOTIDE SEQUENCE</scope>
    <source>
        <strain evidence="7">UCBG64.0493</strain>
        <tissue evidence="7">Leaf</tissue>
    </source>
</reference>
<evidence type="ECO:0000313" key="8">
    <source>
        <dbReference type="Proteomes" id="UP001188597"/>
    </source>
</evidence>
<dbReference type="AlphaFoldDB" id="A0AA89BCN8"/>
<accession>A0AA89BCN8</accession>
<evidence type="ECO:0000256" key="3">
    <source>
        <dbReference type="ARBA" id="ARBA00022692"/>
    </source>
</evidence>
<feature type="transmembrane region" description="Helical" evidence="6">
    <location>
        <begin position="40"/>
        <end position="59"/>
    </location>
</feature>
<feature type="transmembrane region" description="Helical" evidence="6">
    <location>
        <begin position="95"/>
        <end position="112"/>
    </location>
</feature>
<organism evidence="7 8">
    <name type="scientific">Escallonia herrerae</name>
    <dbReference type="NCBI Taxonomy" id="1293975"/>
    <lineage>
        <taxon>Eukaryota</taxon>
        <taxon>Viridiplantae</taxon>
        <taxon>Streptophyta</taxon>
        <taxon>Embryophyta</taxon>
        <taxon>Tracheophyta</taxon>
        <taxon>Spermatophyta</taxon>
        <taxon>Magnoliopsida</taxon>
        <taxon>eudicotyledons</taxon>
        <taxon>Gunneridae</taxon>
        <taxon>Pentapetalae</taxon>
        <taxon>asterids</taxon>
        <taxon>campanulids</taxon>
        <taxon>Escalloniales</taxon>
        <taxon>Escalloniaceae</taxon>
        <taxon>Escallonia</taxon>
    </lineage>
</organism>
<evidence type="ECO:0000256" key="5">
    <source>
        <dbReference type="ARBA" id="ARBA00023136"/>
    </source>
</evidence>
<dbReference type="Proteomes" id="UP001188597">
    <property type="component" value="Unassembled WGS sequence"/>
</dbReference>
<feature type="transmembrane region" description="Helical" evidence="6">
    <location>
        <begin position="406"/>
        <end position="426"/>
    </location>
</feature>
<feature type="transmembrane region" description="Helical" evidence="6">
    <location>
        <begin position="342"/>
        <end position="370"/>
    </location>
</feature>
<feature type="transmembrane region" description="Helical" evidence="6">
    <location>
        <begin position="433"/>
        <end position="450"/>
    </location>
</feature>
<keyword evidence="3 6" id="KW-0812">Transmembrane</keyword>
<feature type="transmembrane region" description="Helical" evidence="6">
    <location>
        <begin position="71"/>
        <end position="89"/>
    </location>
</feature>
<feature type="transmembrane region" description="Helical" evidence="6">
    <location>
        <begin position="133"/>
        <end position="153"/>
    </location>
</feature>
<name>A0AA89BCN8_9ASTE</name>
<comment type="caution">
    <text evidence="7">The sequence shown here is derived from an EMBL/GenBank/DDBJ whole genome shotgun (WGS) entry which is preliminary data.</text>
</comment>
<keyword evidence="8" id="KW-1185">Reference proteome</keyword>
<evidence type="ECO:0000256" key="2">
    <source>
        <dbReference type="ARBA" id="ARBA00008821"/>
    </source>
</evidence>
<feature type="transmembrane region" description="Helical" evidence="6">
    <location>
        <begin position="217"/>
        <end position="239"/>
    </location>
</feature>
<keyword evidence="4 6" id="KW-1133">Transmembrane helix</keyword>
<feature type="transmembrane region" description="Helical" evidence="6">
    <location>
        <begin position="470"/>
        <end position="490"/>
    </location>
</feature>
<dbReference type="GO" id="GO:0016020">
    <property type="term" value="C:membrane"/>
    <property type="evidence" value="ECO:0007669"/>
    <property type="project" value="UniProtKB-SubCell"/>
</dbReference>
<evidence type="ECO:0000256" key="6">
    <source>
        <dbReference type="SAM" id="Phobius"/>
    </source>
</evidence>
<sequence length="539" mass="58997">MTAPGKADELVPHPVKDQLPGVDICVNSNPSWPEAVILAFQHYLVMLGTTVIISTVIVPQMGGGKAEKAQVVQTLLFVAGLNTLLQTWFGTRLPVVMGGSFRFILPSLSIVLSNRYSAYVNPHDRFVRSMRGIQGALMVASVLPILAGFLGVWRIVMRFLSPLSAVPLVTLVGLGLYQQGFPLLANCIELGLPELIILILLSQYFPYMWKSRRLDQFAVLISVAIVWAYASLVTAAGAYKNRPPSTQLSCRVDRSGLISGASWIKFPYPFQWGTPTLDAGDAFVMMAAALVALIESTGTFIAASRYSSATPIPPSVLSRGAGWLVRSILLVDSRTMDSGISLLLDGLFGTASGSTASVDLFVILMVSLSLNNQESSGPLSLLYRCQYLEHCTASCLPTHLLLTFDYYGIMVGAASAGLGLLQFCNLNSYRTKFILGFSLFMGLSVPQYFNEYIITTGVGPVHTRSTWFDKIMLVIFTSPATVAAIIALFLDCTLARKHSLTWRDSGRHWWGKFKYFDKDLRSAEFYALPLSLSKYFPSV</sequence>
<comment type="similarity">
    <text evidence="2">Belongs to the nucleobase:cation symporter-2 (NCS2) (TC 2.A.40) family.</text>
</comment>
<proteinExistence type="inferred from homology"/>
<evidence type="ECO:0000256" key="4">
    <source>
        <dbReference type="ARBA" id="ARBA00022989"/>
    </source>
</evidence>
<evidence type="ECO:0000256" key="1">
    <source>
        <dbReference type="ARBA" id="ARBA00004141"/>
    </source>
</evidence>
<evidence type="ECO:0000313" key="7">
    <source>
        <dbReference type="EMBL" id="KAK3035713.1"/>
    </source>
</evidence>
<dbReference type="InterPro" id="IPR006043">
    <property type="entry name" value="NCS2"/>
</dbReference>
<gene>
    <name evidence="7" type="ORF">RJ639_033415</name>
</gene>
<protein>
    <submittedName>
        <fullName evidence="7">Uncharacterized protein</fullName>
    </submittedName>
</protein>
<keyword evidence="5 6" id="KW-0472">Membrane</keyword>